<comment type="caution">
    <text evidence="1">The sequence shown here is derived from an EMBL/GenBank/DDBJ whole genome shotgun (WGS) entry which is preliminary data.</text>
</comment>
<reference evidence="1 2" key="1">
    <citation type="submission" date="2018-11" db="EMBL/GenBank/DDBJ databases">
        <authorList>
            <person name="Zhou Z."/>
            <person name="Wang G."/>
        </authorList>
    </citation>
    <scope>NUCLEOTIDE SEQUENCE [LARGE SCALE GENOMIC DNA]</scope>
    <source>
        <strain evidence="1 2">KCTC52004</strain>
    </source>
</reference>
<dbReference type="RefSeq" id="WP_124869097.1">
    <property type="nucleotide sequence ID" value="NZ_RQJO01000007.1"/>
</dbReference>
<dbReference type="InterPro" id="IPR029044">
    <property type="entry name" value="Nucleotide-diphossugar_trans"/>
</dbReference>
<evidence type="ECO:0000313" key="2">
    <source>
        <dbReference type="Proteomes" id="UP000271925"/>
    </source>
</evidence>
<dbReference type="AlphaFoldDB" id="A0A3P1BZX9"/>
<evidence type="ECO:0008006" key="3">
    <source>
        <dbReference type="Google" id="ProtNLM"/>
    </source>
</evidence>
<evidence type="ECO:0000313" key="1">
    <source>
        <dbReference type="EMBL" id="RRB06343.1"/>
    </source>
</evidence>
<proteinExistence type="predicted"/>
<accession>A0A3P1BZX9</accession>
<dbReference type="OrthoDB" id="186344at2"/>
<protein>
    <recommendedName>
        <fullName evidence="3">Glycosyl transferase</fullName>
    </recommendedName>
</protein>
<dbReference type="Proteomes" id="UP000271925">
    <property type="component" value="Unassembled WGS sequence"/>
</dbReference>
<dbReference type="EMBL" id="RQJO01000007">
    <property type="protein sequence ID" value="RRB06343.1"/>
    <property type="molecule type" value="Genomic_DNA"/>
</dbReference>
<keyword evidence="2" id="KW-1185">Reference proteome</keyword>
<name>A0A3P1BZX9_9BACT</name>
<gene>
    <name evidence="1" type="ORF">EHT25_00615</name>
</gene>
<organism evidence="1 2">
    <name type="scientific">Larkinella rosea</name>
    <dbReference type="NCBI Taxonomy" id="2025312"/>
    <lineage>
        <taxon>Bacteria</taxon>
        <taxon>Pseudomonadati</taxon>
        <taxon>Bacteroidota</taxon>
        <taxon>Cytophagia</taxon>
        <taxon>Cytophagales</taxon>
        <taxon>Spirosomataceae</taxon>
        <taxon>Larkinella</taxon>
    </lineage>
</organism>
<dbReference type="SUPFAM" id="SSF53448">
    <property type="entry name" value="Nucleotide-diphospho-sugar transferases"/>
    <property type="match status" value="1"/>
</dbReference>
<sequence length="320" mass="36740">MITFLTVCTIRQLPQALALGESLQQQHPADAFVIGLCDDVSHLPTGFQFPYPVVSINDLSIPDRASLSQQYTSAEFLAACKPLFIKQIYKNLAQNDWLIYVDPSIYFFQPLSDLQARYAEATVLLTPHLLKPLTDNAFPDEKYIQNVGLYSSGFLALRQTAETTRFLDWWSSRVPERAFARPCEGQYTDQIWLVLTPGLFEGVTIVKQPGWHLGLWNLHERPTEETEAVIFLNYKGLVDQEGYFQAQTRNRLASFPVIKNRLRAYQNRLSQFDQVGLMRVLPAYGLQPFRPPLKGWRKKTVTSLYQTIEFIDTVDIPRKM</sequence>